<dbReference type="InterPro" id="IPR012505">
    <property type="entry name" value="YbbR"/>
</dbReference>
<dbReference type="AlphaFoldDB" id="A0A2H0LKM6"/>
<dbReference type="EMBL" id="PCVY01000076">
    <property type="protein sequence ID" value="PIQ84969.1"/>
    <property type="molecule type" value="Genomic_DNA"/>
</dbReference>
<dbReference type="Gene3D" id="2.170.120.40">
    <property type="entry name" value="YbbR-like domain"/>
    <property type="match status" value="1"/>
</dbReference>
<dbReference type="PANTHER" id="PTHR37804">
    <property type="entry name" value="CDAA REGULATORY PROTEIN CDAR"/>
    <property type="match status" value="1"/>
</dbReference>
<sequence>MPPSGSHWLGNLLTKNWGLKLMSLLLAVGFWFYAVSEETVEVSRSVPLKVETEKKELSIASRSTESIYVRLRAPRALLSVLSGGQVRAFHRIQGVLQAGEYSFRLTPADIEVPSDDIRVAGIFPEIVTLTIDETIVKKLSIKANFTGEPAFGYKVLEDKVGLDPNAILVEGPKARLNALDTVKTEPIELVGRTQSFRKLVHVVLAPNLKAISDTLVDVFVPIREEFAEEPFTDIPVKPLGLPEKGTVVELETEKIAFELKGPRSELNQLAQKGIFVYVDVSNLEKGSHALPATFILPETISLKGEPPLVSLKVIKSRS</sequence>
<protein>
    <recommendedName>
        <fullName evidence="3">YbbR domain pair protein</fullName>
    </recommendedName>
</protein>
<dbReference type="Proteomes" id="UP000230859">
    <property type="component" value="Unassembled WGS sequence"/>
</dbReference>
<dbReference type="InterPro" id="IPR053154">
    <property type="entry name" value="c-di-AMP_regulator"/>
</dbReference>
<dbReference type="Gene3D" id="2.170.120.30">
    <property type="match status" value="2"/>
</dbReference>
<evidence type="ECO:0008006" key="3">
    <source>
        <dbReference type="Google" id="ProtNLM"/>
    </source>
</evidence>
<evidence type="ECO:0000313" key="1">
    <source>
        <dbReference type="EMBL" id="PIQ84969.1"/>
    </source>
</evidence>
<reference evidence="1 2" key="1">
    <citation type="submission" date="2017-09" db="EMBL/GenBank/DDBJ databases">
        <title>Depth-based differentiation of microbial function through sediment-hosted aquifers and enrichment of novel symbionts in the deep terrestrial subsurface.</title>
        <authorList>
            <person name="Probst A.J."/>
            <person name="Ladd B."/>
            <person name="Jarett J.K."/>
            <person name="Geller-Mcgrath D.E."/>
            <person name="Sieber C.M."/>
            <person name="Emerson J.B."/>
            <person name="Anantharaman K."/>
            <person name="Thomas B.C."/>
            <person name="Malmstrom R."/>
            <person name="Stieglmeier M."/>
            <person name="Klingl A."/>
            <person name="Woyke T."/>
            <person name="Ryan C.M."/>
            <person name="Banfield J.F."/>
        </authorList>
    </citation>
    <scope>NUCLEOTIDE SEQUENCE [LARGE SCALE GENOMIC DNA]</scope>
    <source>
        <strain evidence="1">CG11_big_fil_rev_8_21_14_0_20_45_26</strain>
    </source>
</reference>
<proteinExistence type="predicted"/>
<organism evidence="1 2">
    <name type="scientific">Candidatus Abzuiibacterium crystallinum</name>
    <dbReference type="NCBI Taxonomy" id="1974748"/>
    <lineage>
        <taxon>Bacteria</taxon>
        <taxon>Pseudomonadati</taxon>
        <taxon>Candidatus Omnitrophota</taxon>
        <taxon>Candidatus Abzuiibacterium</taxon>
    </lineage>
</organism>
<name>A0A2H0LKM6_9BACT</name>
<dbReference type="PANTHER" id="PTHR37804:SF1">
    <property type="entry name" value="CDAA REGULATORY PROTEIN CDAR"/>
    <property type="match status" value="1"/>
</dbReference>
<gene>
    <name evidence="1" type="ORF">COV74_10225</name>
</gene>
<accession>A0A2H0LKM6</accession>
<evidence type="ECO:0000313" key="2">
    <source>
        <dbReference type="Proteomes" id="UP000230859"/>
    </source>
</evidence>
<dbReference type="Pfam" id="PF07949">
    <property type="entry name" value="YbbR"/>
    <property type="match status" value="1"/>
</dbReference>
<comment type="caution">
    <text evidence="1">The sequence shown here is derived from an EMBL/GenBank/DDBJ whole genome shotgun (WGS) entry which is preliminary data.</text>
</comment>